<sequence length="115" mass="13057">MKIIPKTGVLSGLIGQKVWMNIGRTEFILLLSLELLTIIIVLTADGEKRTFHSPKKKNINHLTLYDCVSPEVQNSINETGRVTNGKLRFSLLKFVRKQVTDLKKGEHLNGERRCN</sequence>
<reference evidence="2" key="1">
    <citation type="submission" date="2022-02" db="EMBL/GenBank/DDBJ databases">
        <title>Draft Genome Sequence of Bacillus vallismortis Strain BL01, Isolated from Artemisia lerchiana Web. Roots.</title>
        <authorList>
            <person name="Chebotar V.K."/>
            <person name="Gancheva M.S."/>
            <person name="Chizhevskaya E.P."/>
            <person name="Komarova O.V."/>
            <person name="Baganova M.E."/>
            <person name="Zaplatkin A.N."/>
            <person name="Pishchik V.N."/>
        </authorList>
    </citation>
    <scope>NUCLEOTIDE SEQUENCE</scope>
    <source>
        <strain evidence="2">BL01</strain>
    </source>
</reference>
<keyword evidence="1" id="KW-0812">Transmembrane</keyword>
<evidence type="ECO:0000256" key="1">
    <source>
        <dbReference type="SAM" id="Phobius"/>
    </source>
</evidence>
<keyword evidence="1" id="KW-1133">Transmembrane helix</keyword>
<evidence type="ECO:0000313" key="3">
    <source>
        <dbReference type="Proteomes" id="UP001057348"/>
    </source>
</evidence>
<proteinExistence type="predicted"/>
<dbReference type="Proteomes" id="UP001057348">
    <property type="component" value="Chromosome"/>
</dbReference>
<evidence type="ECO:0000313" key="2">
    <source>
        <dbReference type="EMBL" id="USP95682.1"/>
    </source>
</evidence>
<dbReference type="EMBL" id="CP092751">
    <property type="protein sequence ID" value="USP95682.1"/>
    <property type="molecule type" value="Genomic_DNA"/>
</dbReference>
<name>A0ABY4Y063_BACVA</name>
<feature type="transmembrane region" description="Helical" evidence="1">
    <location>
        <begin position="27"/>
        <end position="46"/>
    </location>
</feature>
<gene>
    <name evidence="2" type="ORF">MKF32_00735</name>
</gene>
<accession>A0ABY4Y063</accession>
<keyword evidence="1" id="KW-0472">Membrane</keyword>
<dbReference type="RefSeq" id="WP_242519929.1">
    <property type="nucleotide sequence ID" value="NZ_CP092751.1"/>
</dbReference>
<organism evidence="2 3">
    <name type="scientific">Bacillus vallismortis</name>
    <dbReference type="NCBI Taxonomy" id="72361"/>
    <lineage>
        <taxon>Bacteria</taxon>
        <taxon>Bacillati</taxon>
        <taxon>Bacillota</taxon>
        <taxon>Bacilli</taxon>
        <taxon>Bacillales</taxon>
        <taxon>Bacillaceae</taxon>
        <taxon>Bacillus</taxon>
    </lineage>
</organism>
<protein>
    <submittedName>
        <fullName evidence="2">RNA-binding protein</fullName>
    </submittedName>
</protein>
<keyword evidence="3" id="KW-1185">Reference proteome</keyword>